<dbReference type="InterPro" id="IPR004013">
    <property type="entry name" value="PHP_dom"/>
</dbReference>
<dbReference type="AlphaFoldDB" id="A0A1H2TW34"/>
<dbReference type="PANTHER" id="PTHR42924:SF3">
    <property type="entry name" value="POLYMERASE_HISTIDINOL PHOSPHATASE N-TERMINAL DOMAIN-CONTAINING PROTEIN"/>
    <property type="match status" value="1"/>
</dbReference>
<reference evidence="2 3" key="1">
    <citation type="submission" date="2016-10" db="EMBL/GenBank/DDBJ databases">
        <authorList>
            <person name="Varghese N."/>
            <person name="Submissions S."/>
        </authorList>
    </citation>
    <scope>NUCLEOTIDE SEQUENCE [LARGE SCALE GENOMIC DNA]</scope>
    <source>
        <strain evidence="2 3">WCC6</strain>
    </source>
</reference>
<dbReference type="InterPro" id="IPR052018">
    <property type="entry name" value="PHP_domain"/>
</dbReference>
<comment type="caution">
    <text evidence="2">The sequence shown here is derived from an EMBL/GenBank/DDBJ whole genome shotgun (WGS) entry which is preliminary data.</text>
</comment>
<dbReference type="GO" id="GO:0004534">
    <property type="term" value="F:5'-3' RNA exonuclease activity"/>
    <property type="evidence" value="ECO:0007669"/>
    <property type="project" value="TreeGrafter"/>
</dbReference>
<organism evidence="2 3">
    <name type="scientific">Acidaminococcus fermentans</name>
    <dbReference type="NCBI Taxonomy" id="905"/>
    <lineage>
        <taxon>Bacteria</taxon>
        <taxon>Bacillati</taxon>
        <taxon>Bacillota</taxon>
        <taxon>Negativicutes</taxon>
        <taxon>Acidaminococcales</taxon>
        <taxon>Acidaminococcaceae</taxon>
        <taxon>Acidaminococcus</taxon>
    </lineage>
</organism>
<dbReference type="EMBL" id="FNOP01000002">
    <property type="protein sequence ID" value="SDW48123.1"/>
    <property type="molecule type" value="Genomic_DNA"/>
</dbReference>
<dbReference type="InterPro" id="IPR003141">
    <property type="entry name" value="Pol/His_phosphatase_N"/>
</dbReference>
<name>A0A1H2TW34_ACIFE</name>
<dbReference type="Pfam" id="PF02811">
    <property type="entry name" value="PHP"/>
    <property type="match status" value="1"/>
</dbReference>
<proteinExistence type="predicted"/>
<accession>A0A1H2TW34</accession>
<dbReference type="SUPFAM" id="SSF89550">
    <property type="entry name" value="PHP domain-like"/>
    <property type="match status" value="1"/>
</dbReference>
<dbReference type="CDD" id="cd07438">
    <property type="entry name" value="PHP_HisPPase_AMP"/>
    <property type="match status" value="1"/>
</dbReference>
<dbReference type="Proteomes" id="UP000182379">
    <property type="component" value="Unassembled WGS sequence"/>
</dbReference>
<gene>
    <name evidence="2" type="ORF">SAMN05216495_10222</name>
</gene>
<sequence>MLADLHIHTTFSDGIYTPEKIVAQARASGITAIAITDHDNIQAYNRAARTIHFRHLDLELIRGVEIDTDYKGKDVHVLGYHFDPDNQPLLQAMAWTRVGRIARIRKIVERVNALGYPLTFAEVREEANGSKSLGRPHIARVLVKKGLFSHTQAVFDALIASGRPAYCRQVKLSPKEAVDLLHGAGGIAVLAHPAEIEDPALVEKLLDTVPFDGMEVWHPSVLKENPRHDWLKVARDHGLLTSGGSDLHGNAGRFPLHLGEFPIPYARVEGIIRGKKI</sequence>
<evidence type="ECO:0000259" key="1">
    <source>
        <dbReference type="SMART" id="SM00481"/>
    </source>
</evidence>
<dbReference type="SMART" id="SM00481">
    <property type="entry name" value="POLIIIAc"/>
    <property type="match status" value="1"/>
</dbReference>
<protein>
    <recommendedName>
        <fullName evidence="1">Polymerase/histidinol phosphatase N-terminal domain-containing protein</fullName>
    </recommendedName>
</protein>
<evidence type="ECO:0000313" key="3">
    <source>
        <dbReference type="Proteomes" id="UP000182379"/>
    </source>
</evidence>
<dbReference type="GO" id="GO:0035312">
    <property type="term" value="F:5'-3' DNA exonuclease activity"/>
    <property type="evidence" value="ECO:0007669"/>
    <property type="project" value="TreeGrafter"/>
</dbReference>
<evidence type="ECO:0000313" key="2">
    <source>
        <dbReference type="EMBL" id="SDW48123.1"/>
    </source>
</evidence>
<dbReference type="Gene3D" id="3.20.20.140">
    <property type="entry name" value="Metal-dependent hydrolases"/>
    <property type="match status" value="1"/>
</dbReference>
<dbReference type="RefSeq" id="WP_074704262.1">
    <property type="nucleotide sequence ID" value="NZ_CAMEFB010000018.1"/>
</dbReference>
<dbReference type="PANTHER" id="PTHR42924">
    <property type="entry name" value="EXONUCLEASE"/>
    <property type="match status" value="1"/>
</dbReference>
<dbReference type="InterPro" id="IPR016195">
    <property type="entry name" value="Pol/histidinol_Pase-like"/>
</dbReference>
<feature type="domain" description="Polymerase/histidinol phosphatase N-terminal" evidence="1">
    <location>
        <begin position="3"/>
        <end position="70"/>
    </location>
</feature>
<dbReference type="Gene3D" id="1.10.150.650">
    <property type="match status" value="1"/>
</dbReference>